<organism evidence="1 2">
    <name type="scientific">SAR86 cluster bacterium BACL1 MAG-120920-bin57</name>
    <dbReference type="NCBI Taxonomy" id="1655571"/>
    <lineage>
        <taxon>Bacteria</taxon>
        <taxon>Pseudomonadati</taxon>
        <taxon>Pseudomonadota</taxon>
        <taxon>Gammaproteobacteria</taxon>
        <taxon>SAR86 cluster</taxon>
    </lineage>
</organism>
<evidence type="ECO:0000313" key="1">
    <source>
        <dbReference type="EMBL" id="KRO37934.1"/>
    </source>
</evidence>
<dbReference type="Proteomes" id="UP000050874">
    <property type="component" value="Unassembled WGS sequence"/>
</dbReference>
<proteinExistence type="predicted"/>
<protein>
    <submittedName>
        <fullName evidence="1">Uncharacterized protein</fullName>
    </submittedName>
</protein>
<dbReference type="AlphaFoldDB" id="A0A0R2PJ29"/>
<dbReference type="EMBL" id="LIAV01000374">
    <property type="protein sequence ID" value="KRO37934.1"/>
    <property type="molecule type" value="Genomic_DNA"/>
</dbReference>
<gene>
    <name evidence="1" type="ORF">ABR63_05725</name>
</gene>
<reference evidence="2" key="1">
    <citation type="submission" date="2015-10" db="EMBL/GenBank/DDBJ databases">
        <title>Metagenome-Assembled Genomes uncover a global brackish microbiome.</title>
        <authorList>
            <person name="Hugerth L.W."/>
            <person name="Larsson J."/>
            <person name="Alneberg J."/>
            <person name="Lindh M.V."/>
            <person name="Legrand C."/>
            <person name="Pinhassi J."/>
            <person name="Andersson A."/>
        </authorList>
    </citation>
    <scope>NUCLEOTIDE SEQUENCE [LARGE SCALE GENOMIC DNA]</scope>
</reference>
<evidence type="ECO:0000313" key="2">
    <source>
        <dbReference type="Proteomes" id="UP000050874"/>
    </source>
</evidence>
<comment type="caution">
    <text evidence="1">The sequence shown here is derived from an EMBL/GenBank/DDBJ whole genome shotgun (WGS) entry which is preliminary data.</text>
</comment>
<sequence length="246" mass="26806">MSKQLREDLVEAEALALMQEDFLELESLVLAGVTLGELADTVESPIAVTGLQDSESIALDNFNNYSSTDLFNPKVLPNKIEIFEGDDSYAFVMLTQKLEPAVQPFVDVAEMAIQEVRAQKANEIIASVASDAEAMLAGAIALPELTGVSKETFKNVKRFSSLLPSEVISKTFESSVGSLVSSSAFNGDTYWAQSSNEVVPSAEDLGDSVEQYQGFYSEVLGQQFSGFIDQAFKKNQKVRLKNFTSN</sequence>
<name>A0A0R2PJ29_9GAMM</name>
<accession>A0A0R2PJ29</accession>